<dbReference type="PANTHER" id="PTHR31225:SF93">
    <property type="entry name" value="ALPHA-HUMULENE_(-)-(E)-BETA-CARYOPHYLLENE SYNTHASE"/>
    <property type="match status" value="1"/>
</dbReference>
<dbReference type="SFLD" id="SFLDG01014">
    <property type="entry name" value="Terpene_Cyclase_Like_1_N-term"/>
    <property type="match status" value="1"/>
</dbReference>
<dbReference type="InterPro" id="IPR008949">
    <property type="entry name" value="Isoprenoid_synthase_dom_sf"/>
</dbReference>
<keyword evidence="3" id="KW-0479">Metal-binding</keyword>
<dbReference type="PANTHER" id="PTHR31225">
    <property type="entry name" value="OS04G0344100 PROTEIN-RELATED"/>
    <property type="match status" value="1"/>
</dbReference>
<dbReference type="CDD" id="cd00684">
    <property type="entry name" value="Terpene_cyclase_plant_C1"/>
    <property type="match status" value="1"/>
</dbReference>
<comment type="pathway">
    <text evidence="1">Terpene metabolism; oleoresin biosynthesis.</text>
</comment>
<dbReference type="SFLD" id="SFLDG01019">
    <property type="entry name" value="Terpene_Cyclase_Like_1_C_Termi"/>
    <property type="match status" value="1"/>
</dbReference>
<comment type="similarity">
    <text evidence="2">Belongs to the terpene synthase family. Tpsd subfamily.</text>
</comment>
<feature type="domain" description="Terpene synthase metal-binding" evidence="7">
    <location>
        <begin position="287"/>
        <end position="517"/>
    </location>
</feature>
<dbReference type="SFLD" id="SFLDS00005">
    <property type="entry name" value="Isoprenoid_Synthase_Type_I"/>
    <property type="match status" value="1"/>
</dbReference>
<dbReference type="GO" id="GO:0010333">
    <property type="term" value="F:terpene synthase activity"/>
    <property type="evidence" value="ECO:0007669"/>
    <property type="project" value="InterPro"/>
</dbReference>
<protein>
    <submittedName>
        <fullName evidence="8">Longifolene synthase</fullName>
    </submittedName>
</protein>
<dbReference type="SUPFAM" id="SSF48239">
    <property type="entry name" value="Terpenoid cyclases/Protein prenyltransferases"/>
    <property type="match status" value="1"/>
</dbReference>
<dbReference type="InterPro" id="IPR008930">
    <property type="entry name" value="Terpenoid_cyclase/PrenylTrfase"/>
</dbReference>
<dbReference type="InterPro" id="IPR005630">
    <property type="entry name" value="Terpene_synthase_metal-bd"/>
</dbReference>
<dbReference type="Pfam" id="PF01397">
    <property type="entry name" value="Terpene_synth"/>
    <property type="match status" value="1"/>
</dbReference>
<dbReference type="Pfam" id="PF03936">
    <property type="entry name" value="Terpene_synth_C"/>
    <property type="match status" value="1"/>
</dbReference>
<dbReference type="InterPro" id="IPR036965">
    <property type="entry name" value="Terpene_synth_N_sf"/>
</dbReference>
<name>A0A7D5M167_PINMS</name>
<reference evidence="8" key="1">
    <citation type="submission" date="2019-12" db="EMBL/GenBank/DDBJ databases">
        <title>Functional characterization of the alpha-pinene synthase gene and longifolene synthase gene.</title>
        <authorList>
            <person name="Liu B."/>
            <person name="Liu Q."/>
            <person name="Zhou Z."/>
        </authorList>
    </citation>
    <scope>NUCLEOTIDE SEQUENCE</scope>
</reference>
<evidence type="ECO:0000256" key="5">
    <source>
        <dbReference type="ARBA" id="ARBA00023239"/>
    </source>
</evidence>
<dbReference type="InterPro" id="IPR001906">
    <property type="entry name" value="Terpene_synth_N"/>
</dbReference>
<dbReference type="UniPathway" id="UPA00924"/>
<sequence length="580" mass="67695">MAQISIGAPLSAEVNGSCINTHHHGNLWDDYFIQSLKSPYEAPECHERCEKMIEEVKHLLLSEMRDGNDDLMKRLQMVDIFECLGIDRHFHHEIQAALDYVYRYWNELEGIGVGTRDSLTKDLNATGLGFRALRLHRYNVSSAVLENFKNENGLFFHSSTVQEEEVRCRLTLLRASEISFPGEKVMDEAKAFATEYLNQLLTRVDIREVGESLLREVRYALDFPWYCSVPRWEARSFIEIFGQSYSWLNSTMNKKVLELAKLDFNILQSAHQRELQLLSRWWSQSDIEKQNFYRKRHVEFYFWMVIGTFEPEISSSRIAFAKIATLMTVLDDLYDTHGTLEQLKIFTEAVKRWDLSLQDRLPDYIKITLEFFFNTSNELNAEVAKMQERDMSAYIRKAGWERYLEGYMQESEWMAARHVPTFDDYMKNGKPSSGMCILNLYSLLLMGQLVPDNILEQIHLPSKIHELVELTARLVDDSKDFQAKKDGGEFASGIECYLKEKPECTEEDAMNHLIGLLNLTAMELNWEFVKHDGVALCLKKFVFEVARGLRFIYKYRDGFDYSNEEMKSQITKILIDQVPI</sequence>
<dbReference type="GO" id="GO:0016102">
    <property type="term" value="P:diterpenoid biosynthetic process"/>
    <property type="evidence" value="ECO:0007669"/>
    <property type="project" value="InterPro"/>
</dbReference>
<evidence type="ECO:0000256" key="2">
    <source>
        <dbReference type="ARBA" id="ARBA00008762"/>
    </source>
</evidence>
<evidence type="ECO:0000256" key="1">
    <source>
        <dbReference type="ARBA" id="ARBA00005140"/>
    </source>
</evidence>
<dbReference type="Gene3D" id="1.50.10.130">
    <property type="entry name" value="Terpene synthase, N-terminal domain"/>
    <property type="match status" value="1"/>
</dbReference>
<evidence type="ECO:0000259" key="7">
    <source>
        <dbReference type="Pfam" id="PF03936"/>
    </source>
</evidence>
<keyword evidence="4" id="KW-0460">Magnesium</keyword>
<evidence type="ECO:0000256" key="4">
    <source>
        <dbReference type="ARBA" id="ARBA00022842"/>
    </source>
</evidence>
<dbReference type="AlphaFoldDB" id="A0A7D5M167"/>
<dbReference type="Gene3D" id="1.10.600.10">
    <property type="entry name" value="Farnesyl Diphosphate Synthase"/>
    <property type="match status" value="1"/>
</dbReference>
<feature type="domain" description="Terpene synthase N-terminal" evidence="6">
    <location>
        <begin position="27"/>
        <end position="221"/>
    </location>
</feature>
<dbReference type="SUPFAM" id="SSF48576">
    <property type="entry name" value="Terpenoid synthases"/>
    <property type="match status" value="1"/>
</dbReference>
<dbReference type="GO" id="GO:0000287">
    <property type="term" value="F:magnesium ion binding"/>
    <property type="evidence" value="ECO:0007669"/>
    <property type="project" value="InterPro"/>
</dbReference>
<evidence type="ECO:0000256" key="3">
    <source>
        <dbReference type="ARBA" id="ARBA00022723"/>
    </source>
</evidence>
<evidence type="ECO:0000259" key="6">
    <source>
        <dbReference type="Pfam" id="PF01397"/>
    </source>
</evidence>
<proteinExistence type="evidence at transcript level"/>
<evidence type="ECO:0000313" key="8">
    <source>
        <dbReference type="EMBL" id="QLH02024.1"/>
    </source>
</evidence>
<dbReference type="InterPro" id="IPR050148">
    <property type="entry name" value="Terpene_synthase-like"/>
</dbReference>
<organism evidence="8">
    <name type="scientific">Pinus massoniana</name>
    <name type="common">Chinese red pine</name>
    <dbReference type="NCBI Taxonomy" id="88730"/>
    <lineage>
        <taxon>Eukaryota</taxon>
        <taxon>Viridiplantae</taxon>
        <taxon>Streptophyta</taxon>
        <taxon>Embryophyta</taxon>
        <taxon>Tracheophyta</taxon>
        <taxon>Spermatophyta</taxon>
        <taxon>Pinopsida</taxon>
        <taxon>Pinidae</taxon>
        <taxon>Conifers I</taxon>
        <taxon>Pinales</taxon>
        <taxon>Pinaceae</taxon>
        <taxon>Pinus</taxon>
        <taxon>Pinus subgen. Pinus</taxon>
    </lineage>
</organism>
<keyword evidence="5" id="KW-0456">Lyase</keyword>
<dbReference type="FunFam" id="1.10.600.10:FF:000005">
    <property type="entry name" value="Ent-kaur-16-ene synthase, chloroplastic"/>
    <property type="match status" value="1"/>
</dbReference>
<dbReference type="EMBL" id="MN832900">
    <property type="protein sequence ID" value="QLH02024.1"/>
    <property type="molecule type" value="mRNA"/>
</dbReference>
<dbReference type="InterPro" id="IPR044814">
    <property type="entry name" value="Terpene_cyclase_plant_C1"/>
</dbReference>
<accession>A0A7D5M167</accession>
<dbReference type="InterPro" id="IPR034741">
    <property type="entry name" value="Terpene_cyclase-like_1_C"/>
</dbReference>